<dbReference type="AlphaFoldDB" id="A0A830C6T9"/>
<dbReference type="PANTHER" id="PTHR45958:SF4">
    <property type="entry name" value="U-BOX DOMAIN-CONTAINING PROTEIN 42-RELATED"/>
    <property type="match status" value="1"/>
</dbReference>
<protein>
    <recommendedName>
        <fullName evidence="3">RING-type E3 ubiquitin transferase</fullName>
        <ecNumber evidence="3">2.3.2.27</ecNumber>
    </recommendedName>
</protein>
<dbReference type="PANTHER" id="PTHR45958">
    <property type="entry name" value="RING-TYPE E3 UBIQUITIN TRANSFERASE"/>
    <property type="match status" value="1"/>
</dbReference>
<organism evidence="7 8">
    <name type="scientific">Phtheirospermum japonicum</name>
    <dbReference type="NCBI Taxonomy" id="374723"/>
    <lineage>
        <taxon>Eukaryota</taxon>
        <taxon>Viridiplantae</taxon>
        <taxon>Streptophyta</taxon>
        <taxon>Embryophyta</taxon>
        <taxon>Tracheophyta</taxon>
        <taxon>Spermatophyta</taxon>
        <taxon>Magnoliopsida</taxon>
        <taxon>eudicotyledons</taxon>
        <taxon>Gunneridae</taxon>
        <taxon>Pentapetalae</taxon>
        <taxon>asterids</taxon>
        <taxon>lamiids</taxon>
        <taxon>Lamiales</taxon>
        <taxon>Orobanchaceae</taxon>
        <taxon>Orobanchaceae incertae sedis</taxon>
        <taxon>Phtheirospermum</taxon>
    </lineage>
</organism>
<dbReference type="InterPro" id="IPR052608">
    <property type="entry name" value="U-box_domain_protein"/>
</dbReference>
<accession>A0A830C6T9</accession>
<comment type="caution">
    <text evidence="7">The sequence shown here is derived from an EMBL/GenBank/DDBJ whole genome shotgun (WGS) entry which is preliminary data.</text>
</comment>
<dbReference type="CDD" id="cd16664">
    <property type="entry name" value="RING-Ubox_PUB"/>
    <property type="match status" value="1"/>
</dbReference>
<evidence type="ECO:0000256" key="4">
    <source>
        <dbReference type="ARBA" id="ARBA00022679"/>
    </source>
</evidence>
<dbReference type="SMART" id="SM00504">
    <property type="entry name" value="Ubox"/>
    <property type="match status" value="1"/>
</dbReference>
<dbReference type="InterPro" id="IPR003613">
    <property type="entry name" value="Ubox_domain"/>
</dbReference>
<dbReference type="Proteomes" id="UP000653305">
    <property type="component" value="Unassembled WGS sequence"/>
</dbReference>
<comment type="catalytic activity">
    <reaction evidence="1">
        <text>S-ubiquitinyl-[E2 ubiquitin-conjugating enzyme]-L-cysteine + [acceptor protein]-L-lysine = [E2 ubiquitin-conjugating enzyme]-L-cysteine + N(6)-ubiquitinyl-[acceptor protein]-L-lysine.</text>
        <dbReference type="EC" id="2.3.2.27"/>
    </reaction>
</comment>
<dbReference type="EC" id="2.3.2.27" evidence="3"/>
<evidence type="ECO:0000256" key="2">
    <source>
        <dbReference type="ARBA" id="ARBA00004906"/>
    </source>
</evidence>
<dbReference type="SUPFAM" id="SSF57850">
    <property type="entry name" value="RING/U-box"/>
    <property type="match status" value="1"/>
</dbReference>
<keyword evidence="5" id="KW-0677">Repeat</keyword>
<dbReference type="Pfam" id="PF04564">
    <property type="entry name" value="U-box"/>
    <property type="match status" value="1"/>
</dbReference>
<dbReference type="SUPFAM" id="SSF48371">
    <property type="entry name" value="ARM repeat"/>
    <property type="match status" value="2"/>
</dbReference>
<dbReference type="InterPro" id="IPR016024">
    <property type="entry name" value="ARM-type_fold"/>
</dbReference>
<comment type="pathway">
    <text evidence="2">Protein modification; protein ubiquitination.</text>
</comment>
<dbReference type="EMBL" id="BMAC01000380">
    <property type="protein sequence ID" value="GFP95300.1"/>
    <property type="molecule type" value="Genomic_DNA"/>
</dbReference>
<evidence type="ECO:0000256" key="3">
    <source>
        <dbReference type="ARBA" id="ARBA00012483"/>
    </source>
</evidence>
<dbReference type="Gene3D" id="1.25.10.10">
    <property type="entry name" value="Leucine-rich Repeat Variant"/>
    <property type="match status" value="3"/>
</dbReference>
<dbReference type="PROSITE" id="PS51698">
    <property type="entry name" value="U_BOX"/>
    <property type="match status" value="1"/>
</dbReference>
<dbReference type="InterPro" id="IPR000225">
    <property type="entry name" value="Armadillo"/>
</dbReference>
<dbReference type="GO" id="GO:0061630">
    <property type="term" value="F:ubiquitin protein ligase activity"/>
    <property type="evidence" value="ECO:0007669"/>
    <property type="project" value="UniProtKB-EC"/>
</dbReference>
<gene>
    <name evidence="7" type="ORF">PHJA_001674300</name>
</gene>
<dbReference type="Gene3D" id="3.30.40.10">
    <property type="entry name" value="Zinc/RING finger domain, C3HC4 (zinc finger)"/>
    <property type="match status" value="1"/>
</dbReference>
<reference evidence="7" key="1">
    <citation type="submission" date="2020-07" db="EMBL/GenBank/DDBJ databases">
        <title>Ethylene signaling mediates host invasion by parasitic plants.</title>
        <authorList>
            <person name="Yoshida S."/>
        </authorList>
    </citation>
    <scope>NUCLEOTIDE SEQUENCE</scope>
    <source>
        <strain evidence="7">Okayama</strain>
    </source>
</reference>
<evidence type="ECO:0000259" key="6">
    <source>
        <dbReference type="PROSITE" id="PS51698"/>
    </source>
</evidence>
<dbReference type="GO" id="GO:0016567">
    <property type="term" value="P:protein ubiquitination"/>
    <property type="evidence" value="ECO:0007669"/>
    <property type="project" value="UniProtKB-UniPathway"/>
</dbReference>
<dbReference type="InterPro" id="IPR013083">
    <property type="entry name" value="Znf_RING/FYVE/PHD"/>
</dbReference>
<dbReference type="UniPathway" id="UPA00143"/>
<keyword evidence="4" id="KW-0808">Transferase</keyword>
<evidence type="ECO:0000313" key="8">
    <source>
        <dbReference type="Proteomes" id="UP000653305"/>
    </source>
</evidence>
<sequence length="796" mass="89035">MGLPDLARYMEPLYETFFCPLTKRVMDDPVTVASGVTYERKAIIEWFDVSGQIVCPKSGIKLKNVKLSTNLALKATIDEWKERNEAARIKVARAALSLASSDDMVLEAIDDLRDVCMNKVYNKVQVRSVGIIPLLGRFLEYRNRGVRHATLAFLRQLAEDDEESKDIIAETLDISEIIKMLSSSHKPVRHASASLLVELSSSQIFCNKIGTVAGGVLMLITAKFRQSDDALVSETADEILTNLEKLPENIKLMAENGYWEPLLTHLVEGNEEMKTKMATYLALTTLGPDNKTHVAQKASPPLIQMIHSSNPDNRKSAFKALKQISSHHPNAKTLVEANIMQTMVAEIFTRKATQQNESKIHAAEILANILESGLDIENVHVSKNGHTMGSDYIVYNIVTRIKNSAPDEMNINLIRILIKLLKLSSTIISVIKESEASYNLIELINTPNEELFIASTKLLIHLSGFMGHTLSDMLCKTKGQPESLIENLTDITERHAVSAIFLAKLPHQNLTLNLSLVNSNTIFTVVKTISQIQTNGIKSSRHASTYLEGLVGILVRLTTTLYDHQIIFTARTYNLVSIFTELLTRSFFTDEVHRLSAIGLENLSRQSVTLSRPPQAKKTKTLKLEIFRKRVKVNLSKGEKEIKLCRVHGGVCSSRDTFCLLDGETVERLIMCLDHESGEVIGSALSALSTLLDDRVNIDESVRLLCEKCAVQNVMNVVKEREEEMIRQRAFWMVERLLMNGGDGSVSEILLGDRLFPAVLVSDFHHGDDCTRRMAENILRHLNKMPDLSNTVSFTM</sequence>
<evidence type="ECO:0000256" key="1">
    <source>
        <dbReference type="ARBA" id="ARBA00000900"/>
    </source>
</evidence>
<evidence type="ECO:0000313" key="7">
    <source>
        <dbReference type="EMBL" id="GFP95300.1"/>
    </source>
</evidence>
<feature type="domain" description="U-box" evidence="6">
    <location>
        <begin position="12"/>
        <end position="87"/>
    </location>
</feature>
<proteinExistence type="predicted"/>
<keyword evidence="8" id="KW-1185">Reference proteome</keyword>
<dbReference type="SMART" id="SM00185">
    <property type="entry name" value="ARM"/>
    <property type="match status" value="4"/>
</dbReference>
<dbReference type="OrthoDB" id="10064100at2759"/>
<evidence type="ECO:0000256" key="5">
    <source>
        <dbReference type="ARBA" id="ARBA00022737"/>
    </source>
</evidence>
<dbReference type="InterPro" id="IPR011989">
    <property type="entry name" value="ARM-like"/>
</dbReference>
<dbReference type="InterPro" id="IPR045210">
    <property type="entry name" value="RING-Ubox_PUB"/>
</dbReference>
<name>A0A830C6T9_9LAMI</name>